<gene>
    <name evidence="1" type="ORF">CS063_11965</name>
</gene>
<name>A0AC61DC66_9FIRM</name>
<keyword evidence="2" id="KW-1185">Reference proteome</keyword>
<dbReference type="EMBL" id="PEDL01000013">
    <property type="protein sequence ID" value="PHV70187.1"/>
    <property type="molecule type" value="Genomic_DNA"/>
</dbReference>
<accession>A0AC61DC66</accession>
<protein>
    <submittedName>
        <fullName evidence="1">Uncharacterized protein</fullName>
    </submittedName>
</protein>
<evidence type="ECO:0000313" key="1">
    <source>
        <dbReference type="EMBL" id="PHV70187.1"/>
    </source>
</evidence>
<organism evidence="1 2">
    <name type="scientific">Sporanaerobium hydrogeniformans</name>
    <dbReference type="NCBI Taxonomy" id="3072179"/>
    <lineage>
        <taxon>Bacteria</taxon>
        <taxon>Bacillati</taxon>
        <taxon>Bacillota</taxon>
        <taxon>Clostridia</taxon>
        <taxon>Lachnospirales</taxon>
        <taxon>Lachnospiraceae</taxon>
        <taxon>Sporanaerobium</taxon>
    </lineage>
</organism>
<proteinExistence type="predicted"/>
<dbReference type="Proteomes" id="UP000224460">
    <property type="component" value="Unassembled WGS sequence"/>
</dbReference>
<comment type="caution">
    <text evidence="1">The sequence shown here is derived from an EMBL/GenBank/DDBJ whole genome shotgun (WGS) entry which is preliminary data.</text>
</comment>
<reference evidence="1" key="1">
    <citation type="submission" date="2017-10" db="EMBL/GenBank/DDBJ databases">
        <title>Genome sequence of cellulolytic Lachnospiraceae bacterium XHS1971 isolated from hotspring sediment.</title>
        <authorList>
            <person name="Vasudevan G."/>
            <person name="Joshi A.J."/>
            <person name="Hivarkar S."/>
            <person name="Lanjekar V.B."/>
            <person name="Dhakephalkar P.K."/>
            <person name="Dagar S."/>
        </authorList>
    </citation>
    <scope>NUCLEOTIDE SEQUENCE</scope>
    <source>
        <strain evidence="1">XHS1971</strain>
    </source>
</reference>
<evidence type="ECO:0000313" key="2">
    <source>
        <dbReference type="Proteomes" id="UP000224460"/>
    </source>
</evidence>
<sequence>MTKEEREKSLLWHERLRPLQKKFMRETLLWGYEKEDLEQECYLLLVKCLERFEEGLGVPFESYYKIQLYGWRANENRKKREYTSLNDEIDRMVLEKKDEGVDVEGEVVMRIGIEGLLEKLGDLGRTERAIIKRHYLEGRKLTELAKELHLPYSTLKNKKRKIAKKLATLCWQTHIER</sequence>